<proteinExistence type="predicted"/>
<keyword evidence="2" id="KW-1185">Reference proteome</keyword>
<comment type="caution">
    <text evidence="1">The sequence shown here is derived from an EMBL/GenBank/DDBJ whole genome shotgun (WGS) entry which is preliminary data.</text>
</comment>
<evidence type="ECO:0000313" key="1">
    <source>
        <dbReference type="EMBL" id="GMQ61944.1"/>
    </source>
</evidence>
<gene>
    <name evidence="1" type="ORF">AN2V17_11740</name>
</gene>
<accession>A0ACB5UHC6</accession>
<protein>
    <submittedName>
        <fullName evidence="1">Uncharacterized protein</fullName>
    </submittedName>
</protein>
<evidence type="ECO:0000313" key="2">
    <source>
        <dbReference type="Proteomes" id="UP001374599"/>
    </source>
</evidence>
<dbReference type="EMBL" id="BTPU01000018">
    <property type="protein sequence ID" value="GMQ61944.1"/>
    <property type="molecule type" value="Genomic_DNA"/>
</dbReference>
<organism evidence="1 2">
    <name type="scientific">Vallitalea maricola</name>
    <dbReference type="NCBI Taxonomy" id="3074433"/>
    <lineage>
        <taxon>Bacteria</taxon>
        <taxon>Bacillati</taxon>
        <taxon>Bacillota</taxon>
        <taxon>Clostridia</taxon>
        <taxon>Lachnospirales</taxon>
        <taxon>Vallitaleaceae</taxon>
        <taxon>Vallitalea</taxon>
    </lineage>
</organism>
<dbReference type="Proteomes" id="UP001374599">
    <property type="component" value="Unassembled WGS sequence"/>
</dbReference>
<reference evidence="1" key="1">
    <citation type="submission" date="2023-09" db="EMBL/GenBank/DDBJ databases">
        <title>Vallitalea sediminicola and Vallitalea maricola sp. nov., anaerobic bacteria isolated from marine sediment.</title>
        <authorList>
            <person name="Hirano S."/>
            <person name="Maeda A."/>
            <person name="Terahara T."/>
            <person name="Mori K."/>
            <person name="Hamada M."/>
            <person name="Matsumoto R."/>
            <person name="Kobayashi T."/>
        </authorList>
    </citation>
    <scope>NUCLEOTIDE SEQUENCE</scope>
    <source>
        <strain evidence="1">AN17-2</strain>
    </source>
</reference>
<sequence>MKLKKIITFTILLSLVSILAAPVYAENSPIGDKYIKRGEYYIVKPVTDTRADIYLGPKYPESSQSGYEKYTDSQGNKYLYRIRHIKLVQMDYGDVTHAKIVETVPRGHTKTTEKTVTVQKSFSYTWSIGGSHTQTLNALEGQLSRTLTVNYSQTYNTIHTYTITEGTKYTFPSEAPLKYNVAYFWAGFIHDKYETCADVVEYKRFKNKTKVLSYQFKRDPRDPKLDQVIFKLEDGRTKKILARHFDRYYENGYFIEYRWGYDYDNKITVYGELLSPKGTEFVRYSEL</sequence>
<name>A0ACB5UHC6_9FIRM</name>